<evidence type="ECO:0000313" key="2">
    <source>
        <dbReference type="EMBL" id="EJK61312.1"/>
    </source>
</evidence>
<proteinExistence type="predicted"/>
<accession>K0SSR2</accession>
<feature type="region of interest" description="Disordered" evidence="1">
    <location>
        <begin position="173"/>
        <end position="207"/>
    </location>
</feature>
<dbReference type="Proteomes" id="UP000266841">
    <property type="component" value="Unassembled WGS sequence"/>
</dbReference>
<feature type="non-terminal residue" evidence="2">
    <location>
        <position position="1"/>
    </location>
</feature>
<feature type="compositionally biased region" description="Basic and acidic residues" evidence="1">
    <location>
        <begin position="173"/>
        <end position="191"/>
    </location>
</feature>
<evidence type="ECO:0000256" key="1">
    <source>
        <dbReference type="SAM" id="MobiDB-lite"/>
    </source>
</evidence>
<organism evidence="2 3">
    <name type="scientific">Thalassiosira oceanica</name>
    <name type="common">Marine diatom</name>
    <dbReference type="NCBI Taxonomy" id="159749"/>
    <lineage>
        <taxon>Eukaryota</taxon>
        <taxon>Sar</taxon>
        <taxon>Stramenopiles</taxon>
        <taxon>Ochrophyta</taxon>
        <taxon>Bacillariophyta</taxon>
        <taxon>Coscinodiscophyceae</taxon>
        <taxon>Thalassiosirophycidae</taxon>
        <taxon>Thalassiosirales</taxon>
        <taxon>Thalassiosiraceae</taxon>
        <taxon>Thalassiosira</taxon>
    </lineage>
</organism>
<reference evidence="2 3" key="1">
    <citation type="journal article" date="2012" name="Genome Biol.">
        <title>Genome and low-iron response of an oceanic diatom adapted to chronic iron limitation.</title>
        <authorList>
            <person name="Lommer M."/>
            <person name="Specht M."/>
            <person name="Roy A.S."/>
            <person name="Kraemer L."/>
            <person name="Andreson R."/>
            <person name="Gutowska M.A."/>
            <person name="Wolf J."/>
            <person name="Bergner S.V."/>
            <person name="Schilhabel M.B."/>
            <person name="Klostermeier U.C."/>
            <person name="Beiko R.G."/>
            <person name="Rosenstiel P."/>
            <person name="Hippler M."/>
            <person name="Laroche J."/>
        </authorList>
    </citation>
    <scope>NUCLEOTIDE SEQUENCE [LARGE SCALE GENOMIC DNA]</scope>
    <source>
        <strain evidence="2 3">CCMP1005</strain>
    </source>
</reference>
<comment type="caution">
    <text evidence="2">The sequence shown here is derived from an EMBL/GenBank/DDBJ whole genome shotgun (WGS) entry which is preliminary data.</text>
</comment>
<evidence type="ECO:0000313" key="3">
    <source>
        <dbReference type="Proteomes" id="UP000266841"/>
    </source>
</evidence>
<sequence>VVGRPGLLALEDPLEPLEGHHDHVRLAQEDAQDAHAPLPDEAPYLRVVPAARRVEDDPASLGPDLLVRVGVVDYGSQGRHGPARQDRLDLRARPRGDVRQGPAGLLLYLPRRAADETPQAGHRAAVQYDLGEVHDGEVGTVREPPPVVVRAVGADDVAHRAERRLAHLGVRVEEELDESRDQSVPRAERRGKAPHPPRAVDHRRDVVRGTVAEVAQRPARRREDLVVVVVEHPP</sequence>
<protein>
    <submittedName>
        <fullName evidence="2">Uncharacterized protein</fullName>
    </submittedName>
</protein>
<gene>
    <name evidence="2" type="ORF">THAOC_18229</name>
</gene>
<dbReference type="AlphaFoldDB" id="K0SSR2"/>
<dbReference type="EMBL" id="AGNL01020160">
    <property type="protein sequence ID" value="EJK61312.1"/>
    <property type="molecule type" value="Genomic_DNA"/>
</dbReference>
<feature type="compositionally biased region" description="Basic and acidic residues" evidence="1">
    <location>
        <begin position="198"/>
        <end position="207"/>
    </location>
</feature>
<keyword evidence="3" id="KW-1185">Reference proteome</keyword>
<name>K0SSR2_THAOC</name>